<dbReference type="RefSeq" id="WP_165612055.1">
    <property type="nucleotide sequence ID" value="NZ_FRAF01000052.1"/>
</dbReference>
<proteinExistence type="predicted"/>
<dbReference type="STRING" id="1830138.SAMN05443507_1523"/>
<evidence type="ECO:0000313" key="2">
    <source>
        <dbReference type="Proteomes" id="UP000184016"/>
    </source>
</evidence>
<gene>
    <name evidence="1" type="ORF">SAMN05443507_1523</name>
</gene>
<keyword evidence="2" id="KW-1185">Reference proteome</keyword>
<evidence type="ECO:0000313" key="1">
    <source>
        <dbReference type="EMBL" id="SHL17361.1"/>
    </source>
</evidence>
<accession>A0A1M6YGB3</accession>
<organism evidence="1 2">
    <name type="scientific">Alicyclobacillus tolerans</name>
    <dbReference type="NCBI Taxonomy" id="90970"/>
    <lineage>
        <taxon>Bacteria</taxon>
        <taxon>Bacillati</taxon>
        <taxon>Bacillota</taxon>
        <taxon>Bacilli</taxon>
        <taxon>Bacillales</taxon>
        <taxon>Alicyclobacillaceae</taxon>
        <taxon>Alicyclobacillus</taxon>
    </lineage>
</organism>
<name>A0A1M6YGB3_9BACL</name>
<protein>
    <submittedName>
        <fullName evidence="1">Uncharacterized protein</fullName>
    </submittedName>
</protein>
<dbReference type="Proteomes" id="UP000184016">
    <property type="component" value="Unassembled WGS sequence"/>
</dbReference>
<dbReference type="AlphaFoldDB" id="A0A1M6YGB3"/>
<sequence>MKILLTQASNPDDFEIVEMNESEVLQLLQEGENFIVSTVGNWDGSFDLSIMYYDDFIE</sequence>
<dbReference type="EMBL" id="FRAF01000052">
    <property type="protein sequence ID" value="SHL17361.1"/>
    <property type="molecule type" value="Genomic_DNA"/>
</dbReference>
<reference evidence="2" key="1">
    <citation type="submission" date="2016-11" db="EMBL/GenBank/DDBJ databases">
        <authorList>
            <person name="Varghese N."/>
            <person name="Submissions S."/>
        </authorList>
    </citation>
    <scope>NUCLEOTIDE SEQUENCE [LARGE SCALE GENOMIC DNA]</scope>
    <source>
        <strain evidence="2">USBA-503</strain>
    </source>
</reference>